<organism evidence="2 3">
    <name type="scientific">Chitinophaga rupis</name>
    <dbReference type="NCBI Taxonomy" id="573321"/>
    <lineage>
        <taxon>Bacteria</taxon>
        <taxon>Pseudomonadati</taxon>
        <taxon>Bacteroidota</taxon>
        <taxon>Chitinophagia</taxon>
        <taxon>Chitinophagales</taxon>
        <taxon>Chitinophagaceae</taxon>
        <taxon>Chitinophaga</taxon>
    </lineage>
</organism>
<dbReference type="STRING" id="573321.SAMN04488505_105290"/>
<protein>
    <recommendedName>
        <fullName evidence="4">Zinc-finger</fullName>
    </recommendedName>
</protein>
<proteinExistence type="predicted"/>
<dbReference type="AlphaFoldDB" id="A0A1H8A1Y1"/>
<dbReference type="Proteomes" id="UP000198984">
    <property type="component" value="Unassembled WGS sequence"/>
</dbReference>
<evidence type="ECO:0008006" key="4">
    <source>
        <dbReference type="Google" id="ProtNLM"/>
    </source>
</evidence>
<dbReference type="EMBL" id="FOBB01000005">
    <property type="protein sequence ID" value="SEM64745.1"/>
    <property type="molecule type" value="Genomic_DNA"/>
</dbReference>
<dbReference type="OrthoDB" id="886726at2"/>
<evidence type="ECO:0000313" key="2">
    <source>
        <dbReference type="EMBL" id="SEM64745.1"/>
    </source>
</evidence>
<name>A0A1H8A1Y1_9BACT</name>
<feature type="region of interest" description="Disordered" evidence="1">
    <location>
        <begin position="65"/>
        <end position="91"/>
    </location>
</feature>
<dbReference type="RefSeq" id="WP_089916784.1">
    <property type="nucleotide sequence ID" value="NZ_FOBB01000005.1"/>
</dbReference>
<evidence type="ECO:0000256" key="1">
    <source>
        <dbReference type="SAM" id="MobiDB-lite"/>
    </source>
</evidence>
<accession>A0A1H8A1Y1</accession>
<sequence>MKRVLKKIFLPCTVATEMIEKDIYFKLSALEKLRLFLHTGLCGLCHRYQKHSRLLHRILMELHHEHEHPQAPKEEEQTALKEKITNRLEKN</sequence>
<keyword evidence="3" id="KW-1185">Reference proteome</keyword>
<gene>
    <name evidence="2" type="ORF">SAMN04488505_105290</name>
</gene>
<reference evidence="2 3" key="1">
    <citation type="submission" date="2016-10" db="EMBL/GenBank/DDBJ databases">
        <authorList>
            <person name="de Groot N.N."/>
        </authorList>
    </citation>
    <scope>NUCLEOTIDE SEQUENCE [LARGE SCALE GENOMIC DNA]</scope>
    <source>
        <strain evidence="2 3">DSM 21039</strain>
    </source>
</reference>
<evidence type="ECO:0000313" key="3">
    <source>
        <dbReference type="Proteomes" id="UP000198984"/>
    </source>
</evidence>